<dbReference type="Proteomes" id="UP001231189">
    <property type="component" value="Unassembled WGS sequence"/>
</dbReference>
<dbReference type="EMBL" id="JAUUTY010000002">
    <property type="protein sequence ID" value="KAK1678571.1"/>
    <property type="molecule type" value="Genomic_DNA"/>
</dbReference>
<dbReference type="InterPro" id="IPR024752">
    <property type="entry name" value="Myb/SANT-like_dom"/>
</dbReference>
<dbReference type="PANTHER" id="PTHR46929">
    <property type="entry name" value="EXPRESSED PROTEIN"/>
    <property type="match status" value="1"/>
</dbReference>
<proteinExistence type="predicted"/>
<dbReference type="PANTHER" id="PTHR46929:SF15">
    <property type="entry name" value="MYB_SANT-LIKE DOMAIN-CONTAINING PROTEIN"/>
    <property type="match status" value="1"/>
</dbReference>
<sequence length="257" mass="29322">MADPKPKKGGTRTYLQWTPEMDTTLLDTLVEHHNNANRAQNGWKPHVYNACIKHVKETCGVDITKDKIQARIKTFDKHYEIISKMLTQSGFGWDSEKNMVEVDSDEVWSRYVEANKEAGCYRNKVVMNWQAIQTIYSRDHVTGVGVATPAESVQEQVTPAPEESPEVPQKRQRTGEAILCMMGEMRTSFDETLKATEPLPMPKVTPPTEIYDALKKLNFEESDLLKAYGKLIINERLFEALKALPEEIKKPWLLSLP</sequence>
<gene>
    <name evidence="2" type="ORF">QYE76_039419</name>
</gene>
<feature type="domain" description="Myb/SANT-like" evidence="1">
    <location>
        <begin position="16"/>
        <end position="111"/>
    </location>
</feature>
<organism evidence="2 3">
    <name type="scientific">Lolium multiflorum</name>
    <name type="common">Italian ryegrass</name>
    <name type="synonym">Lolium perenne subsp. multiflorum</name>
    <dbReference type="NCBI Taxonomy" id="4521"/>
    <lineage>
        <taxon>Eukaryota</taxon>
        <taxon>Viridiplantae</taxon>
        <taxon>Streptophyta</taxon>
        <taxon>Embryophyta</taxon>
        <taxon>Tracheophyta</taxon>
        <taxon>Spermatophyta</taxon>
        <taxon>Magnoliopsida</taxon>
        <taxon>Liliopsida</taxon>
        <taxon>Poales</taxon>
        <taxon>Poaceae</taxon>
        <taxon>BOP clade</taxon>
        <taxon>Pooideae</taxon>
        <taxon>Poodae</taxon>
        <taxon>Poeae</taxon>
        <taxon>Poeae Chloroplast Group 2 (Poeae type)</taxon>
        <taxon>Loliodinae</taxon>
        <taxon>Loliinae</taxon>
        <taxon>Lolium</taxon>
    </lineage>
</organism>
<evidence type="ECO:0000259" key="1">
    <source>
        <dbReference type="Pfam" id="PF12776"/>
    </source>
</evidence>
<evidence type="ECO:0000313" key="2">
    <source>
        <dbReference type="EMBL" id="KAK1678571.1"/>
    </source>
</evidence>
<protein>
    <recommendedName>
        <fullName evidence="1">Myb/SANT-like domain-containing protein</fullName>
    </recommendedName>
</protein>
<comment type="caution">
    <text evidence="2">The sequence shown here is derived from an EMBL/GenBank/DDBJ whole genome shotgun (WGS) entry which is preliminary data.</text>
</comment>
<dbReference type="AlphaFoldDB" id="A0AAD8WTV4"/>
<dbReference type="Pfam" id="PF12776">
    <property type="entry name" value="Myb_DNA-bind_3"/>
    <property type="match status" value="1"/>
</dbReference>
<evidence type="ECO:0000313" key="3">
    <source>
        <dbReference type="Proteomes" id="UP001231189"/>
    </source>
</evidence>
<keyword evidence="3" id="KW-1185">Reference proteome</keyword>
<reference evidence="2" key="1">
    <citation type="submission" date="2023-07" db="EMBL/GenBank/DDBJ databases">
        <title>A chromosome-level genome assembly of Lolium multiflorum.</title>
        <authorList>
            <person name="Chen Y."/>
            <person name="Copetti D."/>
            <person name="Kolliker R."/>
            <person name="Studer B."/>
        </authorList>
    </citation>
    <scope>NUCLEOTIDE SEQUENCE</scope>
    <source>
        <strain evidence="2">02402/16</strain>
        <tissue evidence="2">Leaf</tissue>
    </source>
</reference>
<name>A0AAD8WTV4_LOLMU</name>
<accession>A0AAD8WTV4</accession>